<dbReference type="RefSeq" id="XP_001446053.1">
    <property type="nucleotide sequence ID" value="XM_001446016.1"/>
</dbReference>
<dbReference type="EMBL" id="CT868318">
    <property type="protein sequence ID" value="CAK78656.1"/>
    <property type="molecule type" value="Genomic_DNA"/>
</dbReference>
<proteinExistence type="predicted"/>
<gene>
    <name evidence="1" type="ORF">GSPATT00001697001</name>
</gene>
<name>A0D6I9_PARTE</name>
<dbReference type="HOGENOM" id="CLU_2269049_0_0_1"/>
<organism evidence="1 2">
    <name type="scientific">Paramecium tetraurelia</name>
    <dbReference type="NCBI Taxonomy" id="5888"/>
    <lineage>
        <taxon>Eukaryota</taxon>
        <taxon>Sar</taxon>
        <taxon>Alveolata</taxon>
        <taxon>Ciliophora</taxon>
        <taxon>Intramacronucleata</taxon>
        <taxon>Oligohymenophorea</taxon>
        <taxon>Peniculida</taxon>
        <taxon>Parameciidae</taxon>
        <taxon>Paramecium</taxon>
    </lineage>
</organism>
<accession>A0D6I9</accession>
<dbReference type="GeneID" id="5031838"/>
<dbReference type="AlphaFoldDB" id="A0D6I9"/>
<sequence>MINFKELVFSFWAQVIGTHILIDFRDLKTLLIKHQTYSIEKKIDTIFVYDLIIFLCFRNIVKKPQMDCCIQINFQKYYEDRKRIEEIEILHRIQKQYQAWKQH</sequence>
<dbReference type="InParanoid" id="A0D6I9"/>
<reference evidence="1 2" key="1">
    <citation type="journal article" date="2006" name="Nature">
        <title>Global trends of whole-genome duplications revealed by the ciliate Paramecium tetraurelia.</title>
        <authorList>
            <consortium name="Genoscope"/>
            <person name="Aury J.-M."/>
            <person name="Jaillon O."/>
            <person name="Duret L."/>
            <person name="Noel B."/>
            <person name="Jubin C."/>
            <person name="Porcel B.M."/>
            <person name="Segurens B."/>
            <person name="Daubin V."/>
            <person name="Anthouard V."/>
            <person name="Aiach N."/>
            <person name="Arnaiz O."/>
            <person name="Billaut A."/>
            <person name="Beisson J."/>
            <person name="Blanc I."/>
            <person name="Bouhouche K."/>
            <person name="Camara F."/>
            <person name="Duharcourt S."/>
            <person name="Guigo R."/>
            <person name="Gogendeau D."/>
            <person name="Katinka M."/>
            <person name="Keller A.-M."/>
            <person name="Kissmehl R."/>
            <person name="Klotz C."/>
            <person name="Koll F."/>
            <person name="Le Moue A."/>
            <person name="Lepere C."/>
            <person name="Malinsky S."/>
            <person name="Nowacki M."/>
            <person name="Nowak J.K."/>
            <person name="Plattner H."/>
            <person name="Poulain J."/>
            <person name="Ruiz F."/>
            <person name="Serrano V."/>
            <person name="Zagulski M."/>
            <person name="Dessen P."/>
            <person name="Betermier M."/>
            <person name="Weissenbach J."/>
            <person name="Scarpelli C."/>
            <person name="Schachter V."/>
            <person name="Sperling L."/>
            <person name="Meyer E."/>
            <person name="Cohen J."/>
            <person name="Wincker P."/>
        </authorList>
    </citation>
    <scope>NUCLEOTIDE SEQUENCE [LARGE SCALE GENOMIC DNA]</scope>
    <source>
        <strain evidence="1 2">Stock d4-2</strain>
    </source>
</reference>
<evidence type="ECO:0000313" key="2">
    <source>
        <dbReference type="Proteomes" id="UP000000600"/>
    </source>
</evidence>
<dbReference type="KEGG" id="ptm:GSPATT00001697001"/>
<evidence type="ECO:0000313" key="1">
    <source>
        <dbReference type="EMBL" id="CAK78656.1"/>
    </source>
</evidence>
<dbReference type="Proteomes" id="UP000000600">
    <property type="component" value="Unassembled WGS sequence"/>
</dbReference>
<protein>
    <submittedName>
        <fullName evidence="1">Uncharacterized protein</fullName>
    </submittedName>
</protein>
<keyword evidence="2" id="KW-1185">Reference proteome</keyword>